<evidence type="ECO:0000313" key="2">
    <source>
        <dbReference type="Proteomes" id="UP001338582"/>
    </source>
</evidence>
<dbReference type="EMBL" id="CP138894">
    <property type="protein sequence ID" value="WPK23589.1"/>
    <property type="molecule type" value="Genomic_DNA"/>
</dbReference>
<dbReference type="KEGG" id="asau:88171898"/>
<gene>
    <name evidence="1" type="ORF">PUMCH_000830</name>
</gene>
<dbReference type="AlphaFoldDB" id="A0AAX4H5Q9"/>
<protein>
    <submittedName>
        <fullName evidence="1">Uncharacterized protein</fullName>
    </submittedName>
</protein>
<dbReference type="RefSeq" id="XP_062875975.1">
    <property type="nucleotide sequence ID" value="XM_063019905.1"/>
</dbReference>
<dbReference type="GeneID" id="88171898"/>
<organism evidence="1 2">
    <name type="scientific">Australozyma saopauloensis</name>
    <dbReference type="NCBI Taxonomy" id="291208"/>
    <lineage>
        <taxon>Eukaryota</taxon>
        <taxon>Fungi</taxon>
        <taxon>Dikarya</taxon>
        <taxon>Ascomycota</taxon>
        <taxon>Saccharomycotina</taxon>
        <taxon>Pichiomycetes</taxon>
        <taxon>Metschnikowiaceae</taxon>
        <taxon>Australozyma</taxon>
    </lineage>
</organism>
<dbReference type="Proteomes" id="UP001338582">
    <property type="component" value="Chromosome 1"/>
</dbReference>
<name>A0AAX4H5Q9_9ASCO</name>
<sequence length="150" mass="17152">MSAGIDKLGGQDKTRANYIQSQVFRKSLLSVYGRFAHRLSVPFIAACRKTHPPRRAPNRALIYYPARIPIEIVLSLLLAKKKKFSLRNIVPVTSCCIHILSYIHIWSILQTLPRIRSIVSRYQSGFQSLAINLRKTSQPERKLIVRADPE</sequence>
<accession>A0AAX4H5Q9</accession>
<reference evidence="1 2" key="1">
    <citation type="submission" date="2023-10" db="EMBL/GenBank/DDBJ databases">
        <title>Draft Genome Sequence of Candida saopaulonensis from a very Premature Infant with Sepsis.</title>
        <authorList>
            <person name="Ning Y."/>
            <person name="Dai R."/>
            <person name="Xiao M."/>
            <person name="Xu Y."/>
            <person name="Yan Q."/>
            <person name="Zhang L."/>
        </authorList>
    </citation>
    <scope>NUCLEOTIDE SEQUENCE [LARGE SCALE GENOMIC DNA]</scope>
    <source>
        <strain evidence="1 2">19XY460</strain>
    </source>
</reference>
<evidence type="ECO:0000313" key="1">
    <source>
        <dbReference type="EMBL" id="WPK23589.1"/>
    </source>
</evidence>
<proteinExistence type="predicted"/>
<keyword evidence="2" id="KW-1185">Reference proteome</keyword>